<dbReference type="Proteomes" id="UP000649829">
    <property type="component" value="Unassembled WGS sequence"/>
</dbReference>
<proteinExistence type="inferred from homology"/>
<evidence type="ECO:0000256" key="1">
    <source>
        <dbReference type="ARBA" id="ARBA00004903"/>
    </source>
</evidence>
<dbReference type="PROSITE" id="PS51330">
    <property type="entry name" value="DHFR_2"/>
    <property type="match status" value="1"/>
</dbReference>
<keyword evidence="6 8" id="KW-0560">Oxidoreductase</keyword>
<sequence length="158" mass="17590">MITLVVARARNGAIGKGNRIPWHIPADLKLFQRETSGSAILMGRNTWESLPVKPLKNRMNIVVSRDSGLAEHVVPTIPQGIELARTAGHMRISGIGGEGIYREMLGIADRLLITEVDLEVEDADAFFPDFDESAWRSLAEMPLESESVRCTVRELIRR</sequence>
<dbReference type="PANTHER" id="PTHR48069">
    <property type="entry name" value="DIHYDROFOLATE REDUCTASE"/>
    <property type="match status" value="1"/>
</dbReference>
<evidence type="ECO:0000313" key="11">
    <source>
        <dbReference type="EMBL" id="GGM11107.1"/>
    </source>
</evidence>
<dbReference type="PANTHER" id="PTHR48069:SF3">
    <property type="entry name" value="DIHYDROFOLATE REDUCTASE"/>
    <property type="match status" value="1"/>
</dbReference>
<dbReference type="AlphaFoldDB" id="A0A917WKR0"/>
<evidence type="ECO:0000259" key="10">
    <source>
        <dbReference type="PROSITE" id="PS51330"/>
    </source>
</evidence>
<comment type="catalytic activity">
    <reaction evidence="8">
        <text>(6S)-5,6,7,8-tetrahydrofolate + NADP(+) = 7,8-dihydrofolate + NADPH + H(+)</text>
        <dbReference type="Rhea" id="RHEA:15009"/>
        <dbReference type="ChEBI" id="CHEBI:15378"/>
        <dbReference type="ChEBI" id="CHEBI:57451"/>
        <dbReference type="ChEBI" id="CHEBI:57453"/>
        <dbReference type="ChEBI" id="CHEBI:57783"/>
        <dbReference type="ChEBI" id="CHEBI:58349"/>
        <dbReference type="EC" id="1.5.1.3"/>
    </reaction>
</comment>
<dbReference type="GO" id="GO:0046452">
    <property type="term" value="P:dihydrofolate metabolic process"/>
    <property type="evidence" value="ECO:0007669"/>
    <property type="project" value="TreeGrafter"/>
</dbReference>
<dbReference type="InterPro" id="IPR012259">
    <property type="entry name" value="DHFR"/>
</dbReference>
<evidence type="ECO:0000256" key="8">
    <source>
        <dbReference type="PIRNR" id="PIRNR000194"/>
    </source>
</evidence>
<accession>A0A917WKR0</accession>
<dbReference type="InterPro" id="IPR001796">
    <property type="entry name" value="DHFR_dom"/>
</dbReference>
<dbReference type="InterPro" id="IPR017925">
    <property type="entry name" value="DHFR_CS"/>
</dbReference>
<dbReference type="GO" id="GO:0004146">
    <property type="term" value="F:dihydrofolate reductase activity"/>
    <property type="evidence" value="ECO:0007669"/>
    <property type="project" value="UniProtKB-EC"/>
</dbReference>
<dbReference type="GO" id="GO:0006730">
    <property type="term" value="P:one-carbon metabolic process"/>
    <property type="evidence" value="ECO:0007669"/>
    <property type="project" value="UniProtKB-KW"/>
</dbReference>
<dbReference type="EC" id="1.5.1.3" evidence="3 8"/>
<dbReference type="Gene3D" id="3.40.430.10">
    <property type="entry name" value="Dihydrofolate Reductase, subunit A"/>
    <property type="match status" value="1"/>
</dbReference>
<feature type="domain" description="DHFR" evidence="10">
    <location>
        <begin position="1"/>
        <end position="157"/>
    </location>
</feature>
<name>A0A917WKR0_9RHOB</name>
<evidence type="ECO:0000256" key="4">
    <source>
        <dbReference type="ARBA" id="ARBA00022563"/>
    </source>
</evidence>
<dbReference type="PRINTS" id="PR00070">
    <property type="entry name" value="DHFR"/>
</dbReference>
<evidence type="ECO:0000313" key="12">
    <source>
        <dbReference type="Proteomes" id="UP000649829"/>
    </source>
</evidence>
<dbReference type="GO" id="GO:0046654">
    <property type="term" value="P:tetrahydrofolate biosynthetic process"/>
    <property type="evidence" value="ECO:0007669"/>
    <property type="project" value="InterPro"/>
</dbReference>
<evidence type="ECO:0000256" key="2">
    <source>
        <dbReference type="ARBA" id="ARBA00009539"/>
    </source>
</evidence>
<dbReference type="PIRSF" id="PIRSF000194">
    <property type="entry name" value="DHFR"/>
    <property type="match status" value="1"/>
</dbReference>
<reference evidence="11" key="2">
    <citation type="submission" date="2020-09" db="EMBL/GenBank/DDBJ databases">
        <authorList>
            <person name="Sun Q."/>
            <person name="Zhou Y."/>
        </authorList>
    </citation>
    <scope>NUCLEOTIDE SEQUENCE</scope>
    <source>
        <strain evidence="11">CGMCC 1.6293</strain>
    </source>
</reference>
<reference evidence="11" key="1">
    <citation type="journal article" date="2014" name="Int. J. Syst. Evol. Microbiol.">
        <title>Complete genome sequence of Corynebacterium casei LMG S-19264T (=DSM 44701T), isolated from a smear-ripened cheese.</title>
        <authorList>
            <consortium name="US DOE Joint Genome Institute (JGI-PGF)"/>
            <person name="Walter F."/>
            <person name="Albersmeier A."/>
            <person name="Kalinowski J."/>
            <person name="Ruckert C."/>
        </authorList>
    </citation>
    <scope>NUCLEOTIDE SEQUENCE</scope>
    <source>
        <strain evidence="11">CGMCC 1.6293</strain>
    </source>
</reference>
<evidence type="ECO:0000256" key="6">
    <source>
        <dbReference type="ARBA" id="ARBA00023002"/>
    </source>
</evidence>
<organism evidence="11 12">
    <name type="scientific">Pseudooceanicola nanhaiensis</name>
    <dbReference type="NCBI Taxonomy" id="375761"/>
    <lineage>
        <taxon>Bacteria</taxon>
        <taxon>Pseudomonadati</taxon>
        <taxon>Pseudomonadota</taxon>
        <taxon>Alphaproteobacteria</taxon>
        <taxon>Rhodobacterales</taxon>
        <taxon>Paracoccaceae</taxon>
        <taxon>Pseudooceanicola</taxon>
    </lineage>
</organism>
<comment type="pathway">
    <text evidence="1 8">Cofactor biosynthesis; tetrahydrofolate biosynthesis; 5,6,7,8-tetrahydrofolate from 7,8-dihydrofolate: step 1/1.</text>
</comment>
<evidence type="ECO:0000256" key="3">
    <source>
        <dbReference type="ARBA" id="ARBA00012856"/>
    </source>
</evidence>
<comment type="caution">
    <text evidence="11">The sequence shown here is derived from an EMBL/GenBank/DDBJ whole genome shotgun (WGS) entry which is preliminary data.</text>
</comment>
<keyword evidence="12" id="KW-1185">Reference proteome</keyword>
<dbReference type="Pfam" id="PF00186">
    <property type="entry name" value="DHFR_1"/>
    <property type="match status" value="1"/>
</dbReference>
<evidence type="ECO:0000256" key="9">
    <source>
        <dbReference type="RuleBase" id="RU004474"/>
    </source>
</evidence>
<protein>
    <recommendedName>
        <fullName evidence="3 8">Dihydrofolate reductase</fullName>
        <ecNumber evidence="3 8">1.5.1.3</ecNumber>
    </recommendedName>
</protein>
<evidence type="ECO:0000256" key="7">
    <source>
        <dbReference type="ARBA" id="ARBA00025067"/>
    </source>
</evidence>
<dbReference type="GO" id="GO:0046655">
    <property type="term" value="P:folic acid metabolic process"/>
    <property type="evidence" value="ECO:0007669"/>
    <property type="project" value="TreeGrafter"/>
</dbReference>
<dbReference type="InterPro" id="IPR024072">
    <property type="entry name" value="DHFR-like_dom_sf"/>
</dbReference>
<keyword evidence="5 8" id="KW-0521">NADP</keyword>
<gene>
    <name evidence="11" type="primary">folA</name>
    <name evidence="11" type="ORF">GCM10011534_36450</name>
</gene>
<keyword evidence="4 8" id="KW-0554">One-carbon metabolism</keyword>
<evidence type="ECO:0000256" key="5">
    <source>
        <dbReference type="ARBA" id="ARBA00022857"/>
    </source>
</evidence>
<comment type="similarity">
    <text evidence="2 8 9">Belongs to the dihydrofolate reductase family.</text>
</comment>
<dbReference type="RefSeq" id="WP_028288288.1">
    <property type="nucleotide sequence ID" value="NZ_BMLF01000003.1"/>
</dbReference>
<dbReference type="EMBL" id="BMLF01000003">
    <property type="protein sequence ID" value="GGM11107.1"/>
    <property type="molecule type" value="Genomic_DNA"/>
</dbReference>
<dbReference type="SUPFAM" id="SSF53597">
    <property type="entry name" value="Dihydrofolate reductase-like"/>
    <property type="match status" value="1"/>
</dbReference>
<dbReference type="PROSITE" id="PS00075">
    <property type="entry name" value="DHFR_1"/>
    <property type="match status" value="1"/>
</dbReference>
<comment type="function">
    <text evidence="7 8">Key enzyme in folate metabolism. Catalyzes an essential reaction for de novo glycine and purine synthesis, and for DNA precursor synthesis.</text>
</comment>
<dbReference type="GO" id="GO:0050661">
    <property type="term" value="F:NADP binding"/>
    <property type="evidence" value="ECO:0007669"/>
    <property type="project" value="InterPro"/>
</dbReference>
<dbReference type="CDD" id="cd00209">
    <property type="entry name" value="DHFR"/>
    <property type="match status" value="1"/>
</dbReference>